<organism evidence="2 3">
    <name type="scientific">Cellulomonas chitinilytica</name>
    <dbReference type="NCBI Taxonomy" id="398759"/>
    <lineage>
        <taxon>Bacteria</taxon>
        <taxon>Bacillati</taxon>
        <taxon>Actinomycetota</taxon>
        <taxon>Actinomycetes</taxon>
        <taxon>Micrococcales</taxon>
        <taxon>Cellulomonadaceae</taxon>
        <taxon>Cellulomonas</taxon>
    </lineage>
</organism>
<protein>
    <submittedName>
        <fullName evidence="2">Uncharacterized protein</fullName>
    </submittedName>
</protein>
<feature type="compositionally biased region" description="Basic residues" evidence="1">
    <location>
        <begin position="46"/>
        <end position="56"/>
    </location>
</feature>
<evidence type="ECO:0000313" key="2">
    <source>
        <dbReference type="EMBL" id="GIG23127.1"/>
    </source>
</evidence>
<reference evidence="2" key="1">
    <citation type="submission" date="2021-01" db="EMBL/GenBank/DDBJ databases">
        <title>Whole genome shotgun sequence of Cellulomonas chitinilytica NBRC 110799.</title>
        <authorList>
            <person name="Komaki H."/>
            <person name="Tamura T."/>
        </authorList>
    </citation>
    <scope>NUCLEOTIDE SEQUENCE</scope>
    <source>
        <strain evidence="2">NBRC 110799</strain>
    </source>
</reference>
<keyword evidence="3" id="KW-1185">Reference proteome</keyword>
<name>A0A919P4B7_9CELL</name>
<feature type="compositionally biased region" description="Basic and acidic residues" evidence="1">
    <location>
        <begin position="57"/>
        <end position="83"/>
    </location>
</feature>
<evidence type="ECO:0000313" key="3">
    <source>
        <dbReference type="Proteomes" id="UP000632740"/>
    </source>
</evidence>
<feature type="compositionally biased region" description="Basic and acidic residues" evidence="1">
    <location>
        <begin position="1"/>
        <end position="29"/>
    </location>
</feature>
<evidence type="ECO:0000256" key="1">
    <source>
        <dbReference type="SAM" id="MobiDB-lite"/>
    </source>
</evidence>
<proteinExistence type="predicted"/>
<dbReference type="EMBL" id="BONK01000016">
    <property type="protein sequence ID" value="GIG23127.1"/>
    <property type="molecule type" value="Genomic_DNA"/>
</dbReference>
<dbReference type="Proteomes" id="UP000632740">
    <property type="component" value="Unassembled WGS sequence"/>
</dbReference>
<accession>A0A919P4B7</accession>
<comment type="caution">
    <text evidence="2">The sequence shown here is derived from an EMBL/GenBank/DDBJ whole genome shotgun (WGS) entry which is preliminary data.</text>
</comment>
<feature type="region of interest" description="Disordered" evidence="1">
    <location>
        <begin position="1"/>
        <end position="89"/>
    </location>
</feature>
<gene>
    <name evidence="2" type="ORF">Cch01nite_38510</name>
</gene>
<dbReference type="AlphaFoldDB" id="A0A919P4B7"/>
<sequence length="89" mass="10443">MRRDEHPADERGAEGDREHQRDREQDDRAAGPGGRGRSHGGAARRTCAHQRVRRRTRDHDLVDRSARWDGEARRQARRWDGAARRRGRR</sequence>